<comment type="caution">
    <text evidence="1">The sequence shown here is derived from an EMBL/GenBank/DDBJ whole genome shotgun (WGS) entry which is preliminary data.</text>
</comment>
<dbReference type="AlphaFoldDB" id="A0A9D2SBK8"/>
<sequence>MDQKNLEEIRTENARKKEYLRGYRDHVRMVNRIEAELEEIREIKTSISASCDGMPRGSSGQKDLSGYMATFDMLERELLEERYQRILAWQDISRCIKRLRNRYENDVLFYRYIKGMEFWEIAEKMGFSERQIFRFHGRGLAHLEQGPKKDVSECQSNL</sequence>
<reference evidence="1" key="2">
    <citation type="submission" date="2021-04" db="EMBL/GenBank/DDBJ databases">
        <authorList>
            <person name="Gilroy R."/>
        </authorList>
    </citation>
    <scope>NUCLEOTIDE SEQUENCE</scope>
    <source>
        <strain evidence="1">USAMLcec3-2134</strain>
    </source>
</reference>
<dbReference type="EMBL" id="DWXE01000004">
    <property type="protein sequence ID" value="HJB90020.1"/>
    <property type="molecule type" value="Genomic_DNA"/>
</dbReference>
<dbReference type="InterPro" id="IPR013324">
    <property type="entry name" value="RNA_pol_sigma_r3/r4-like"/>
</dbReference>
<protein>
    <recommendedName>
        <fullName evidence="3">Sigma-70 family RNA polymerase sigma factor</fullName>
    </recommendedName>
</protein>
<dbReference type="Proteomes" id="UP000886883">
    <property type="component" value="Unassembled WGS sequence"/>
</dbReference>
<evidence type="ECO:0000313" key="1">
    <source>
        <dbReference type="EMBL" id="HJB90020.1"/>
    </source>
</evidence>
<accession>A0A9D2SBK8</accession>
<evidence type="ECO:0008006" key="3">
    <source>
        <dbReference type="Google" id="ProtNLM"/>
    </source>
</evidence>
<evidence type="ECO:0000313" key="2">
    <source>
        <dbReference type="Proteomes" id="UP000886883"/>
    </source>
</evidence>
<reference evidence="1" key="1">
    <citation type="journal article" date="2021" name="PeerJ">
        <title>Extensive microbial diversity within the chicken gut microbiome revealed by metagenomics and culture.</title>
        <authorList>
            <person name="Gilroy R."/>
            <person name="Ravi A."/>
            <person name="Getino M."/>
            <person name="Pursley I."/>
            <person name="Horton D.L."/>
            <person name="Alikhan N.F."/>
            <person name="Baker D."/>
            <person name="Gharbi K."/>
            <person name="Hall N."/>
            <person name="Watson M."/>
            <person name="Adriaenssens E.M."/>
            <person name="Foster-Nyarko E."/>
            <person name="Jarju S."/>
            <person name="Secka A."/>
            <person name="Antonio M."/>
            <person name="Oren A."/>
            <person name="Chaudhuri R.R."/>
            <person name="La Ragione R."/>
            <person name="Hildebrand F."/>
            <person name="Pallen M.J."/>
        </authorList>
    </citation>
    <scope>NUCLEOTIDE SEQUENCE</scope>
    <source>
        <strain evidence="1">USAMLcec3-2134</strain>
    </source>
</reference>
<gene>
    <name evidence="1" type="ORF">H9763_00945</name>
</gene>
<proteinExistence type="predicted"/>
<dbReference type="Gene3D" id="1.20.140.160">
    <property type="match status" value="1"/>
</dbReference>
<dbReference type="SUPFAM" id="SSF88659">
    <property type="entry name" value="Sigma3 and sigma4 domains of RNA polymerase sigma factors"/>
    <property type="match status" value="1"/>
</dbReference>
<name>A0A9D2SBK8_9FIRM</name>
<organism evidence="1 2">
    <name type="scientific">Candidatus Eisenbergiella merdigallinarum</name>
    <dbReference type="NCBI Taxonomy" id="2838552"/>
    <lineage>
        <taxon>Bacteria</taxon>
        <taxon>Bacillati</taxon>
        <taxon>Bacillota</taxon>
        <taxon>Clostridia</taxon>
        <taxon>Lachnospirales</taxon>
        <taxon>Lachnospiraceae</taxon>
        <taxon>Eisenbergiella</taxon>
    </lineage>
</organism>